<evidence type="ECO:0000256" key="3">
    <source>
        <dbReference type="ARBA" id="ARBA00022840"/>
    </source>
</evidence>
<organism evidence="5 6">
    <name type="scientific">Streptococcus pseudoporcinus</name>
    <dbReference type="NCBI Taxonomy" id="361101"/>
    <lineage>
        <taxon>Bacteria</taxon>
        <taxon>Bacillati</taxon>
        <taxon>Bacillota</taxon>
        <taxon>Bacilli</taxon>
        <taxon>Lactobacillales</taxon>
        <taxon>Streptococcaceae</taxon>
        <taxon>Streptococcus</taxon>
    </lineage>
</organism>
<dbReference type="PROSITE" id="PS00211">
    <property type="entry name" value="ABC_TRANSPORTER_1"/>
    <property type="match status" value="1"/>
</dbReference>
<evidence type="ECO:0000313" key="6">
    <source>
        <dbReference type="Proteomes" id="UP000304914"/>
    </source>
</evidence>
<evidence type="ECO:0000256" key="1">
    <source>
        <dbReference type="ARBA" id="ARBA00022448"/>
    </source>
</evidence>
<dbReference type="InterPro" id="IPR017871">
    <property type="entry name" value="ABC_transporter-like_CS"/>
</dbReference>
<dbReference type="Gene3D" id="3.40.50.300">
    <property type="entry name" value="P-loop containing nucleotide triphosphate hydrolases"/>
    <property type="match status" value="1"/>
</dbReference>
<dbReference type="CDD" id="cd03230">
    <property type="entry name" value="ABC_DR_subfamily_A"/>
    <property type="match status" value="1"/>
</dbReference>
<feature type="domain" description="ABC transporter" evidence="4">
    <location>
        <begin position="2"/>
        <end position="226"/>
    </location>
</feature>
<dbReference type="Pfam" id="PF00005">
    <property type="entry name" value="ABC_tran"/>
    <property type="match status" value="1"/>
</dbReference>
<protein>
    <submittedName>
        <fullName evidence="5">ABC transporter, ATP-binding protein</fullName>
        <ecNumber evidence="5">3.6.3.-</ecNumber>
    </submittedName>
</protein>
<evidence type="ECO:0000259" key="4">
    <source>
        <dbReference type="PROSITE" id="PS50893"/>
    </source>
</evidence>
<dbReference type="InterPro" id="IPR027417">
    <property type="entry name" value="P-loop_NTPase"/>
</dbReference>
<dbReference type="GO" id="GO:0016887">
    <property type="term" value="F:ATP hydrolysis activity"/>
    <property type="evidence" value="ECO:0007669"/>
    <property type="project" value="InterPro"/>
</dbReference>
<dbReference type="PANTHER" id="PTHR42711">
    <property type="entry name" value="ABC TRANSPORTER ATP-BINDING PROTEIN"/>
    <property type="match status" value="1"/>
</dbReference>
<dbReference type="SUPFAM" id="SSF52540">
    <property type="entry name" value="P-loop containing nucleoside triphosphate hydrolases"/>
    <property type="match status" value="1"/>
</dbReference>
<dbReference type="EMBL" id="LR594035">
    <property type="protein sequence ID" value="VTS41304.1"/>
    <property type="molecule type" value="Genomic_DNA"/>
</dbReference>
<name>A0A4U9ZNQ3_9STRE</name>
<gene>
    <name evidence="5" type="primary">ykoD_3</name>
    <name evidence="5" type="ORF">NCTC5385_02139</name>
</gene>
<dbReference type="PROSITE" id="PS50893">
    <property type="entry name" value="ABC_TRANSPORTER_2"/>
    <property type="match status" value="1"/>
</dbReference>
<evidence type="ECO:0000256" key="2">
    <source>
        <dbReference type="ARBA" id="ARBA00022741"/>
    </source>
</evidence>
<keyword evidence="2" id="KW-0547">Nucleotide-binding</keyword>
<proteinExistence type="predicted"/>
<reference evidence="5 6" key="1">
    <citation type="submission" date="2019-05" db="EMBL/GenBank/DDBJ databases">
        <authorList>
            <consortium name="Pathogen Informatics"/>
        </authorList>
    </citation>
    <scope>NUCLEOTIDE SEQUENCE [LARGE SCALE GENOMIC DNA]</scope>
    <source>
        <strain evidence="5 6">NCTC5385</strain>
    </source>
</reference>
<dbReference type="Proteomes" id="UP000304914">
    <property type="component" value="Chromosome"/>
</dbReference>
<dbReference type="SMART" id="SM00382">
    <property type="entry name" value="AAA"/>
    <property type="match status" value="1"/>
</dbReference>
<accession>A0A4U9ZNQ3</accession>
<evidence type="ECO:0000313" key="5">
    <source>
        <dbReference type="EMBL" id="VTS41304.1"/>
    </source>
</evidence>
<dbReference type="RefSeq" id="WP_138069032.1">
    <property type="nucleotide sequence ID" value="NZ_LR594035.1"/>
</dbReference>
<dbReference type="InterPro" id="IPR003593">
    <property type="entry name" value="AAA+_ATPase"/>
</dbReference>
<dbReference type="GO" id="GO:0005524">
    <property type="term" value="F:ATP binding"/>
    <property type="evidence" value="ECO:0007669"/>
    <property type="project" value="UniProtKB-KW"/>
</dbReference>
<dbReference type="EC" id="3.6.3.-" evidence="5"/>
<dbReference type="PANTHER" id="PTHR42711:SF17">
    <property type="entry name" value="ABC TRANSPORTER ATP-BINDING PROTEIN"/>
    <property type="match status" value="1"/>
</dbReference>
<dbReference type="InterPro" id="IPR003439">
    <property type="entry name" value="ABC_transporter-like_ATP-bd"/>
</dbReference>
<keyword evidence="5" id="KW-0378">Hydrolase</keyword>
<dbReference type="InterPro" id="IPR050763">
    <property type="entry name" value="ABC_transporter_ATP-binding"/>
</dbReference>
<keyword evidence="1" id="KW-0813">Transport</keyword>
<sequence length="292" mass="32847">MLHVNNVTKVIGGKNILENISFSVQEGDCVALIGPNGAGKSTLLGALLGDKTINHGSIKFHSMAPKDKRLKQKIAILQQENTIPNNLKVKELIIFFRQIAENPLSEKVIDDLLGFSQSQKNFLAGKLSGGQRRLLSFVLILIGQANILFLDEPTAGMDTSMRKHFWEIIDVLKHQGKTILYTSHYIEEVEHTADRILILHEGRLLRDTSPYALGNKELEKEISLPKKYENLVITLPFINHYISKRDSIQFRTQSIADLWPLLEEAGVSIQEIQIQNKSLLDSLFDQTKGEAK</sequence>
<dbReference type="AlphaFoldDB" id="A0A4U9ZNQ3"/>
<keyword evidence="3 5" id="KW-0067">ATP-binding</keyword>